<feature type="domain" description="YbhG-like alpha-helical hairpin" evidence="2">
    <location>
        <begin position="94"/>
        <end position="179"/>
    </location>
</feature>
<evidence type="ECO:0000313" key="5">
    <source>
        <dbReference type="EMBL" id="SMD06374.1"/>
    </source>
</evidence>
<keyword evidence="6" id="KW-1185">Reference proteome</keyword>
<dbReference type="Pfam" id="PF25881">
    <property type="entry name" value="HH_YBHG"/>
    <property type="match status" value="1"/>
</dbReference>
<feature type="domain" description="CusB-like beta-barrel" evidence="3">
    <location>
        <begin position="222"/>
        <end position="294"/>
    </location>
</feature>
<dbReference type="EMBL" id="FWXI01000022">
    <property type="protein sequence ID" value="SMD06374.1"/>
    <property type="molecule type" value="Genomic_DNA"/>
</dbReference>
<protein>
    <submittedName>
        <fullName evidence="5">RND family efflux transporter, MFP subunit</fullName>
    </submittedName>
</protein>
<dbReference type="STRING" id="112901.SAMN04488500_12271"/>
<dbReference type="Gene3D" id="2.40.30.170">
    <property type="match status" value="1"/>
</dbReference>
<sequence length="377" mass="39650">MASKKKKAIIIVLVVALVLSGIVGYRIYSNMQAGKERAGRVSQGQAVAVEVAAVTKRDVTPVLTFSSSLEPVWSADISGKVDGRIDRLTVDEGDAVSAGMTIAVLDMGELSAQVIQAEGSLFQARANMEQAELDFRRMEPLAKQGAVSAQTLDSARTKRDLAAGQVRAAEGALALYDSKLTGANITAPRGGVVSKRYLQSGYYAKAGSPIVTVADISTLLAKATVGEAEIAQLQSGAAVKVKVDALGSQEFTGTITRLSPVATMPSRTFTAEISVPNQQNILKAGMFAKVEVLAQNHLQAIVVPETALVMREDIKTVYVLAADNKVQQRALKLGYVGGGWAEVLDGVKEGERIVIAGQNKLRDGSTVRLGAPGEAGK</sequence>
<dbReference type="InterPro" id="IPR058792">
    <property type="entry name" value="Beta-barrel_RND_2"/>
</dbReference>
<evidence type="ECO:0000313" key="6">
    <source>
        <dbReference type="Proteomes" id="UP000192738"/>
    </source>
</evidence>
<dbReference type="InterPro" id="IPR006143">
    <property type="entry name" value="RND_pump_MFP"/>
</dbReference>
<dbReference type="InterPro" id="IPR059052">
    <property type="entry name" value="HH_YbhG-like"/>
</dbReference>
<gene>
    <name evidence="5" type="ORF">SAMN04488500_12271</name>
</gene>
<evidence type="ECO:0000259" key="3">
    <source>
        <dbReference type="Pfam" id="PF25954"/>
    </source>
</evidence>
<name>A0A1W2E9E3_9FIRM</name>
<comment type="similarity">
    <text evidence="1">Belongs to the membrane fusion protein (MFP) (TC 8.A.1) family.</text>
</comment>
<organism evidence="5 6">
    <name type="scientific">Sporomusa malonica</name>
    <dbReference type="NCBI Taxonomy" id="112901"/>
    <lineage>
        <taxon>Bacteria</taxon>
        <taxon>Bacillati</taxon>
        <taxon>Bacillota</taxon>
        <taxon>Negativicutes</taxon>
        <taxon>Selenomonadales</taxon>
        <taxon>Sporomusaceae</taxon>
        <taxon>Sporomusa</taxon>
    </lineage>
</organism>
<dbReference type="SUPFAM" id="SSF111369">
    <property type="entry name" value="HlyD-like secretion proteins"/>
    <property type="match status" value="1"/>
</dbReference>
<feature type="domain" description="YknX-like C-terminal permuted SH3-like" evidence="4">
    <location>
        <begin position="300"/>
        <end position="368"/>
    </location>
</feature>
<dbReference type="Pfam" id="PF25954">
    <property type="entry name" value="Beta-barrel_RND_2"/>
    <property type="match status" value="1"/>
</dbReference>
<evidence type="ECO:0000259" key="4">
    <source>
        <dbReference type="Pfam" id="PF25989"/>
    </source>
</evidence>
<dbReference type="Gene3D" id="2.40.420.20">
    <property type="match status" value="1"/>
</dbReference>
<dbReference type="GO" id="GO:1990281">
    <property type="term" value="C:efflux pump complex"/>
    <property type="evidence" value="ECO:0007669"/>
    <property type="project" value="TreeGrafter"/>
</dbReference>
<dbReference type="InterPro" id="IPR058637">
    <property type="entry name" value="YknX-like_C"/>
</dbReference>
<reference evidence="5 6" key="1">
    <citation type="submission" date="2017-04" db="EMBL/GenBank/DDBJ databases">
        <authorList>
            <person name="Afonso C.L."/>
            <person name="Miller P.J."/>
            <person name="Scott M.A."/>
            <person name="Spackman E."/>
            <person name="Goraichik I."/>
            <person name="Dimitrov K.M."/>
            <person name="Suarez D.L."/>
            <person name="Swayne D.E."/>
        </authorList>
    </citation>
    <scope>NUCLEOTIDE SEQUENCE [LARGE SCALE GENOMIC DNA]</scope>
    <source>
        <strain evidence="5 6">DSM 5090</strain>
    </source>
</reference>
<dbReference type="FunFam" id="2.40.30.170:FF:000010">
    <property type="entry name" value="Efflux RND transporter periplasmic adaptor subunit"/>
    <property type="match status" value="1"/>
</dbReference>
<proteinExistence type="inferred from homology"/>
<dbReference type="Proteomes" id="UP000192738">
    <property type="component" value="Unassembled WGS sequence"/>
</dbReference>
<dbReference type="NCBIfam" id="TIGR01730">
    <property type="entry name" value="RND_mfp"/>
    <property type="match status" value="1"/>
</dbReference>
<dbReference type="AlphaFoldDB" id="A0A1W2E9E3"/>
<evidence type="ECO:0000256" key="1">
    <source>
        <dbReference type="ARBA" id="ARBA00009477"/>
    </source>
</evidence>
<evidence type="ECO:0000259" key="2">
    <source>
        <dbReference type="Pfam" id="PF25881"/>
    </source>
</evidence>
<dbReference type="Gene3D" id="2.40.50.100">
    <property type="match status" value="1"/>
</dbReference>
<dbReference type="OrthoDB" id="1633529at2"/>
<dbReference type="PANTHER" id="PTHR30469">
    <property type="entry name" value="MULTIDRUG RESISTANCE PROTEIN MDTA"/>
    <property type="match status" value="1"/>
</dbReference>
<dbReference type="Pfam" id="PF25989">
    <property type="entry name" value="YknX_C"/>
    <property type="match status" value="1"/>
</dbReference>
<dbReference type="Gene3D" id="1.10.287.470">
    <property type="entry name" value="Helix hairpin bin"/>
    <property type="match status" value="1"/>
</dbReference>
<dbReference type="GO" id="GO:0015562">
    <property type="term" value="F:efflux transmembrane transporter activity"/>
    <property type="evidence" value="ECO:0007669"/>
    <property type="project" value="TreeGrafter"/>
</dbReference>
<accession>A0A1W2E9E3</accession>